<dbReference type="PANTHER" id="PTHR11705:SF143">
    <property type="entry name" value="SLL0236 PROTEIN"/>
    <property type="match status" value="1"/>
</dbReference>
<evidence type="ECO:0000256" key="5">
    <source>
        <dbReference type="ARBA" id="ARBA00022833"/>
    </source>
</evidence>
<evidence type="ECO:0000313" key="12">
    <source>
        <dbReference type="Proteomes" id="UP000524404"/>
    </source>
</evidence>
<feature type="signal peptide" evidence="9">
    <location>
        <begin position="1"/>
        <end position="18"/>
    </location>
</feature>
<keyword evidence="4" id="KW-0378">Hydrolase</keyword>
<feature type="domain" description="Peptidase M14" evidence="10">
    <location>
        <begin position="47"/>
        <end position="403"/>
    </location>
</feature>
<proteinExistence type="inferred from homology"/>
<dbReference type="EMBL" id="JACHKT010000005">
    <property type="protein sequence ID" value="MBB6002447.1"/>
    <property type="molecule type" value="Genomic_DNA"/>
</dbReference>
<evidence type="ECO:0000313" key="11">
    <source>
        <dbReference type="EMBL" id="MBB6002447.1"/>
    </source>
</evidence>
<dbReference type="Pfam" id="PF00246">
    <property type="entry name" value="Peptidase_M14"/>
    <property type="match status" value="1"/>
</dbReference>
<dbReference type="InterPro" id="IPR000834">
    <property type="entry name" value="Peptidase_M14"/>
</dbReference>
<dbReference type="CDD" id="cd06905">
    <property type="entry name" value="M14-like"/>
    <property type="match status" value="1"/>
</dbReference>
<evidence type="ECO:0000256" key="6">
    <source>
        <dbReference type="ARBA" id="ARBA00023049"/>
    </source>
</evidence>
<dbReference type="SUPFAM" id="SSF53187">
    <property type="entry name" value="Zn-dependent exopeptidases"/>
    <property type="match status" value="1"/>
</dbReference>
<dbReference type="RefSeq" id="WP_184131464.1">
    <property type="nucleotide sequence ID" value="NZ_JACHKT010000005.1"/>
</dbReference>
<keyword evidence="12" id="KW-1185">Reference proteome</keyword>
<protein>
    <recommendedName>
        <fullName evidence="10">Peptidase M14 domain-containing protein</fullName>
    </recommendedName>
</protein>
<dbReference type="PROSITE" id="PS52035">
    <property type="entry name" value="PEPTIDASE_M14"/>
    <property type="match status" value="1"/>
</dbReference>
<feature type="region of interest" description="Disordered" evidence="8">
    <location>
        <begin position="157"/>
        <end position="193"/>
    </location>
</feature>
<evidence type="ECO:0000256" key="9">
    <source>
        <dbReference type="SAM" id="SignalP"/>
    </source>
</evidence>
<dbReference type="GO" id="GO:0008270">
    <property type="term" value="F:zinc ion binding"/>
    <property type="evidence" value="ECO:0007669"/>
    <property type="project" value="InterPro"/>
</dbReference>
<gene>
    <name evidence="11" type="ORF">HNP25_001099</name>
</gene>
<evidence type="ECO:0000259" key="10">
    <source>
        <dbReference type="PROSITE" id="PS52035"/>
    </source>
</evidence>
<evidence type="ECO:0000256" key="4">
    <source>
        <dbReference type="ARBA" id="ARBA00022801"/>
    </source>
</evidence>
<dbReference type="AlphaFoldDB" id="A0A841EE65"/>
<evidence type="ECO:0000256" key="8">
    <source>
        <dbReference type="SAM" id="MobiDB-lite"/>
    </source>
</evidence>
<keyword evidence="9" id="KW-0732">Signal</keyword>
<evidence type="ECO:0000256" key="2">
    <source>
        <dbReference type="ARBA" id="ARBA00005988"/>
    </source>
</evidence>
<accession>A0A841EE65</accession>
<keyword evidence="5" id="KW-0862">Zinc</keyword>
<comment type="cofactor">
    <cofactor evidence="1">
        <name>Zn(2+)</name>
        <dbReference type="ChEBI" id="CHEBI:29105"/>
    </cofactor>
</comment>
<feature type="chain" id="PRO_5032361037" description="Peptidase M14 domain-containing protein" evidence="9">
    <location>
        <begin position="19"/>
        <end position="581"/>
    </location>
</feature>
<evidence type="ECO:0000256" key="3">
    <source>
        <dbReference type="ARBA" id="ARBA00022670"/>
    </source>
</evidence>
<sequence length="581" mass="65758">MKKYIILILLTCSFSVFSQEKIQNDDLTGLRAIGSPANPKVKMAWNHYNDYAMITKFCQDLAKAYPDLVKLESMGKSYQGKEMWVLTISDTKTGNVARKPGFYIDGNIHSNEIQGTEVAMYTAWYLAENFASVPFIKQLLQDKVFYITPTINPDAREDFLKNPNNANSPRSGMMAMDDDGDGQADEDKYDDLDGDGNIVMMRRRSATGRWKVDPENPQRMIPVKADEKGDYEMLGYEGIDNDGDGLINEDVIGYYDPNRDWAWNWQPDYVQRGALFYPGTLPETQNIKNFIMTHPNIAGAQSYHNNGGMFLRGPGAEEDAPFYSTQDASVYDYFGKIGEKMNPGYKYFVIYKDLYTVYGGEIDWLALGRGIFTFSTELMTSYKLFNKNSEEGRFQNNEFEEFSRLMLFGDAYVTWKPFKHPQYGDIEIGGSKKNYVRAHPGFLLEEDAHRNMAFTILHASQMPKLDVLEIKQKALAGGFTEVTATIVNEKVIPTHSAHDVKYKIERPDFITLKNATVVAGMIVENEDTNLTKEQINNPQTIAVPSIPGMGVVKVRWIVKGKSDKFTVEIDSKKGGLVSKTL</sequence>
<feature type="active site" description="Proton donor/acceptor" evidence="7">
    <location>
        <position position="377"/>
    </location>
</feature>
<dbReference type="PANTHER" id="PTHR11705">
    <property type="entry name" value="PROTEASE FAMILY M14 CARBOXYPEPTIDASE A,B"/>
    <property type="match status" value="1"/>
</dbReference>
<organism evidence="11 12">
    <name type="scientific">Arcicella rosea</name>
    <dbReference type="NCBI Taxonomy" id="502909"/>
    <lineage>
        <taxon>Bacteria</taxon>
        <taxon>Pseudomonadati</taxon>
        <taxon>Bacteroidota</taxon>
        <taxon>Cytophagia</taxon>
        <taxon>Cytophagales</taxon>
        <taxon>Flectobacillaceae</taxon>
        <taxon>Arcicella</taxon>
    </lineage>
</organism>
<dbReference type="SMART" id="SM00631">
    <property type="entry name" value="Zn_pept"/>
    <property type="match status" value="1"/>
</dbReference>
<name>A0A841EE65_9BACT</name>
<keyword evidence="6" id="KW-0482">Metalloprotease</keyword>
<evidence type="ECO:0000256" key="7">
    <source>
        <dbReference type="PROSITE-ProRule" id="PRU01379"/>
    </source>
</evidence>
<comment type="caution">
    <text evidence="11">The sequence shown here is derived from an EMBL/GenBank/DDBJ whole genome shotgun (WGS) entry which is preliminary data.</text>
</comment>
<comment type="similarity">
    <text evidence="2 7">Belongs to the peptidase M14 family.</text>
</comment>
<dbReference type="GO" id="GO:0006508">
    <property type="term" value="P:proteolysis"/>
    <property type="evidence" value="ECO:0007669"/>
    <property type="project" value="UniProtKB-KW"/>
</dbReference>
<evidence type="ECO:0000256" key="1">
    <source>
        <dbReference type="ARBA" id="ARBA00001947"/>
    </source>
</evidence>
<reference evidence="11 12" key="1">
    <citation type="submission" date="2020-08" db="EMBL/GenBank/DDBJ databases">
        <title>Functional genomics of gut bacteria from endangered species of beetles.</title>
        <authorList>
            <person name="Carlos-Shanley C."/>
        </authorList>
    </citation>
    <scope>NUCLEOTIDE SEQUENCE [LARGE SCALE GENOMIC DNA]</scope>
    <source>
        <strain evidence="11 12">S00070</strain>
    </source>
</reference>
<feature type="compositionally biased region" description="Acidic residues" evidence="8">
    <location>
        <begin position="176"/>
        <end position="193"/>
    </location>
</feature>
<dbReference type="Proteomes" id="UP000524404">
    <property type="component" value="Unassembled WGS sequence"/>
</dbReference>
<dbReference type="GO" id="GO:0004181">
    <property type="term" value="F:metallocarboxypeptidase activity"/>
    <property type="evidence" value="ECO:0007669"/>
    <property type="project" value="InterPro"/>
</dbReference>
<keyword evidence="3" id="KW-0645">Protease</keyword>
<dbReference type="GO" id="GO:0005615">
    <property type="term" value="C:extracellular space"/>
    <property type="evidence" value="ECO:0007669"/>
    <property type="project" value="TreeGrafter"/>
</dbReference>
<dbReference type="Gene3D" id="3.40.630.10">
    <property type="entry name" value="Zn peptidases"/>
    <property type="match status" value="1"/>
</dbReference>